<dbReference type="EMBL" id="JADOEF010000003">
    <property type="protein sequence ID" value="MBF7811623.1"/>
    <property type="molecule type" value="Genomic_DNA"/>
</dbReference>
<dbReference type="RefSeq" id="WP_011968631.1">
    <property type="nucleotide sequence ID" value="NZ_CP010086.2"/>
</dbReference>
<name>A0A0B5QIJ9_CLOBE</name>
<reference evidence="2" key="3">
    <citation type="submission" date="2020-11" db="EMBL/GenBank/DDBJ databases">
        <authorList>
            <person name="Thieme N."/>
            <person name="Liebl W."/>
            <person name="Zverlov V."/>
        </authorList>
    </citation>
    <scope>NUCLEOTIDE SEQUENCE</scope>
    <source>
        <strain evidence="2">NT08</strain>
    </source>
</reference>
<dbReference type="KEGG" id="cbei:LF65_01429"/>
<dbReference type="GO" id="GO:0043937">
    <property type="term" value="P:regulation of sporulation"/>
    <property type="evidence" value="ECO:0007669"/>
    <property type="project" value="InterPro"/>
</dbReference>
<reference evidence="1" key="2">
    <citation type="submission" date="2016-02" db="EMBL/GenBank/DDBJ databases">
        <title>Genome sequence of Clostridium beijerinckii strain 59B.</title>
        <authorList>
            <person name="Little G.T."/>
            <person name="Minton N.P."/>
        </authorList>
    </citation>
    <scope>NUCLEOTIDE SEQUENCE</scope>
    <source>
        <strain evidence="1">NCIMB 14988</strain>
    </source>
</reference>
<evidence type="ECO:0000313" key="1">
    <source>
        <dbReference type="EMBL" id="AJG98041.1"/>
    </source>
</evidence>
<reference evidence="3" key="1">
    <citation type="submission" date="2014-12" db="EMBL/GenBank/DDBJ databases">
        <title>Genome sequence of Clostridium beijerinckii strain 59B.</title>
        <authorList>
            <person name="Little G.T."/>
            <person name="Minton N.P."/>
        </authorList>
    </citation>
    <scope>NUCLEOTIDE SEQUENCE [LARGE SCALE GENOMIC DNA]</scope>
    <source>
        <strain evidence="3">59B</strain>
    </source>
</reference>
<proteinExistence type="predicted"/>
<dbReference type="OrthoDB" id="1925880at2"/>
<dbReference type="SUPFAM" id="SSF140500">
    <property type="entry name" value="BAS1536-like"/>
    <property type="match status" value="1"/>
</dbReference>
<gene>
    <name evidence="2" type="ORF">IS491_23830</name>
    <name evidence="1" type="ORF">LF65_01429</name>
</gene>
<evidence type="ECO:0000313" key="2">
    <source>
        <dbReference type="EMBL" id="MBF7811623.1"/>
    </source>
</evidence>
<dbReference type="InterPro" id="IPR037208">
    <property type="entry name" value="Spo0E-like_sf"/>
</dbReference>
<dbReference type="AlphaFoldDB" id="A0A0B5QIJ9"/>
<dbReference type="EMBL" id="CP010086">
    <property type="protein sequence ID" value="AJG98041.1"/>
    <property type="molecule type" value="Genomic_DNA"/>
</dbReference>
<dbReference type="Proteomes" id="UP000031866">
    <property type="component" value="Chromosome"/>
</dbReference>
<dbReference type="Proteomes" id="UP000631418">
    <property type="component" value="Unassembled WGS sequence"/>
</dbReference>
<protein>
    <submittedName>
        <fullName evidence="1">Uncharacterized protein</fullName>
    </submittedName>
</protein>
<sequence length="221" mass="26291">MRVLCNNCGLKCHIKEWKERLDDLLAKKQNNLLDDEVICLSQSIDDLISDCIFCNTSNLYSSNRRNTGERDSILYYYGEQHLIVNLYNYIEEGIRSKENIYISVEKNLYKRLENYLIINRIPTEKFKFMCLKDMKSMIENNDKSIKLGEEKSRWIVQPSLQKHFLYAESTLNKHTKDLDLDILYVYDAYEHIHRNAKSELSSKLLGKCQYSLKRESHELWV</sequence>
<organism evidence="1 3">
    <name type="scientific">Clostridium beijerinckii</name>
    <name type="common">Clostridium MP</name>
    <dbReference type="NCBI Taxonomy" id="1520"/>
    <lineage>
        <taxon>Bacteria</taxon>
        <taxon>Bacillati</taxon>
        <taxon>Bacillota</taxon>
        <taxon>Clostridia</taxon>
        <taxon>Eubacteriales</taxon>
        <taxon>Clostridiaceae</taxon>
        <taxon>Clostridium</taxon>
    </lineage>
</organism>
<evidence type="ECO:0000313" key="3">
    <source>
        <dbReference type="Proteomes" id="UP000031866"/>
    </source>
</evidence>
<accession>A0A0B5QIJ9</accession>